<comment type="caution">
    <text evidence="5">The sequence shown here is derived from an EMBL/GenBank/DDBJ whole genome shotgun (WGS) entry which is preliminary data.</text>
</comment>
<dbReference type="InterPro" id="IPR018060">
    <property type="entry name" value="HTH_AraC"/>
</dbReference>
<dbReference type="PANTHER" id="PTHR43280">
    <property type="entry name" value="ARAC-FAMILY TRANSCRIPTIONAL REGULATOR"/>
    <property type="match status" value="1"/>
</dbReference>
<feature type="domain" description="HTH araC/xylS-type" evidence="4">
    <location>
        <begin position="189"/>
        <end position="287"/>
    </location>
</feature>
<protein>
    <submittedName>
        <fullName evidence="5">AraC-like DNA-binding protein</fullName>
    </submittedName>
</protein>
<keyword evidence="6" id="KW-1185">Reference proteome</keyword>
<dbReference type="EMBL" id="SMAD01000001">
    <property type="protein sequence ID" value="TCS89945.1"/>
    <property type="molecule type" value="Genomic_DNA"/>
</dbReference>
<dbReference type="Pfam" id="PF02311">
    <property type="entry name" value="AraC_binding"/>
    <property type="match status" value="1"/>
</dbReference>
<name>A0A4R3KWG0_9SPHI</name>
<gene>
    <name evidence="5" type="ORF">EDD80_101142</name>
</gene>
<dbReference type="SUPFAM" id="SSF51215">
    <property type="entry name" value="Regulatory protein AraC"/>
    <property type="match status" value="1"/>
</dbReference>
<evidence type="ECO:0000259" key="4">
    <source>
        <dbReference type="PROSITE" id="PS01124"/>
    </source>
</evidence>
<keyword evidence="3" id="KW-0804">Transcription</keyword>
<dbReference type="Gene3D" id="1.10.10.60">
    <property type="entry name" value="Homeodomain-like"/>
    <property type="match status" value="2"/>
</dbReference>
<dbReference type="InterPro" id="IPR037923">
    <property type="entry name" value="HTH-like"/>
</dbReference>
<dbReference type="Gene3D" id="2.60.120.280">
    <property type="entry name" value="Regulatory protein AraC"/>
    <property type="match status" value="1"/>
</dbReference>
<dbReference type="Proteomes" id="UP000295807">
    <property type="component" value="Unassembled WGS sequence"/>
</dbReference>
<dbReference type="InterPro" id="IPR009057">
    <property type="entry name" value="Homeodomain-like_sf"/>
</dbReference>
<dbReference type="OrthoDB" id="9782911at2"/>
<reference evidence="5 6" key="1">
    <citation type="submission" date="2019-03" db="EMBL/GenBank/DDBJ databases">
        <title>Genomic Encyclopedia of Type Strains, Phase IV (KMG-IV): sequencing the most valuable type-strain genomes for metagenomic binning, comparative biology and taxonomic classification.</title>
        <authorList>
            <person name="Goeker M."/>
        </authorList>
    </citation>
    <scope>NUCLEOTIDE SEQUENCE [LARGE SCALE GENOMIC DNA]</scope>
    <source>
        <strain evidence="5 6">DSM 21100</strain>
    </source>
</reference>
<dbReference type="PROSITE" id="PS01124">
    <property type="entry name" value="HTH_ARAC_FAMILY_2"/>
    <property type="match status" value="1"/>
</dbReference>
<dbReference type="SUPFAM" id="SSF46689">
    <property type="entry name" value="Homeodomain-like"/>
    <property type="match status" value="2"/>
</dbReference>
<dbReference type="InterPro" id="IPR018062">
    <property type="entry name" value="HTH_AraC-typ_CS"/>
</dbReference>
<dbReference type="PANTHER" id="PTHR43280:SF30">
    <property type="entry name" value="MMSAB OPERON REGULATORY PROTEIN"/>
    <property type="match status" value="1"/>
</dbReference>
<proteinExistence type="predicted"/>
<dbReference type="InterPro" id="IPR003313">
    <property type="entry name" value="AraC-bd"/>
</dbReference>
<dbReference type="AlphaFoldDB" id="A0A4R3KWG0"/>
<evidence type="ECO:0000313" key="5">
    <source>
        <dbReference type="EMBL" id="TCS89945.1"/>
    </source>
</evidence>
<accession>A0A4R3KWG0</accession>
<keyword evidence="2 5" id="KW-0238">DNA-binding</keyword>
<dbReference type="RefSeq" id="WP_132127419.1">
    <property type="nucleotide sequence ID" value="NZ_CP042432.1"/>
</dbReference>
<dbReference type="Pfam" id="PF12833">
    <property type="entry name" value="HTH_18"/>
    <property type="match status" value="1"/>
</dbReference>
<dbReference type="GO" id="GO:0003700">
    <property type="term" value="F:DNA-binding transcription factor activity"/>
    <property type="evidence" value="ECO:0007669"/>
    <property type="project" value="InterPro"/>
</dbReference>
<dbReference type="GO" id="GO:0043565">
    <property type="term" value="F:sequence-specific DNA binding"/>
    <property type="evidence" value="ECO:0007669"/>
    <property type="project" value="InterPro"/>
</dbReference>
<evidence type="ECO:0000256" key="2">
    <source>
        <dbReference type="ARBA" id="ARBA00023125"/>
    </source>
</evidence>
<dbReference type="PROSITE" id="PS00041">
    <property type="entry name" value="HTH_ARAC_FAMILY_1"/>
    <property type="match status" value="1"/>
</dbReference>
<evidence type="ECO:0000313" key="6">
    <source>
        <dbReference type="Proteomes" id="UP000295807"/>
    </source>
</evidence>
<dbReference type="InterPro" id="IPR020449">
    <property type="entry name" value="Tscrpt_reg_AraC-type_HTH"/>
</dbReference>
<organism evidence="5 6">
    <name type="scientific">Anseongella ginsenosidimutans</name>
    <dbReference type="NCBI Taxonomy" id="496056"/>
    <lineage>
        <taxon>Bacteria</taxon>
        <taxon>Pseudomonadati</taxon>
        <taxon>Bacteroidota</taxon>
        <taxon>Sphingobacteriia</taxon>
        <taxon>Sphingobacteriales</taxon>
        <taxon>Sphingobacteriaceae</taxon>
        <taxon>Anseongella</taxon>
    </lineage>
</organism>
<keyword evidence="1" id="KW-0805">Transcription regulation</keyword>
<evidence type="ECO:0000256" key="3">
    <source>
        <dbReference type="ARBA" id="ARBA00023163"/>
    </source>
</evidence>
<dbReference type="PRINTS" id="PR00032">
    <property type="entry name" value="HTHARAC"/>
</dbReference>
<evidence type="ECO:0000256" key="1">
    <source>
        <dbReference type="ARBA" id="ARBA00023015"/>
    </source>
</evidence>
<sequence length="291" mass="33404">MQNYHKYLSISEADKKWGLYLVTAGQGTIEKGTSYPVGNHPREYLFNWNRGRILNGLYIVYIARGKGIFESENMPATAIGEGTCFMLLPKVWHRYQPDPAHGWQEYWIGLRGRILGDWIREQCIPDDKALYHTGVNNQLESLFLSILGSVKSNSPGQRQLITGMALQVLGLILGIDKNVAPRTIEQKIGWARTFIDENLEQAIYGEHLAKELAISYSLFRKRFKSVTGWSPAHYQLHKRLEKARELLSTTHLPIEEIALLMGFDSVYYFSRAFKAKSGLSPTVFRKKYFFH</sequence>
<dbReference type="SMART" id="SM00342">
    <property type="entry name" value="HTH_ARAC"/>
    <property type="match status" value="1"/>
</dbReference>